<keyword evidence="1 3" id="KW-0474">Menaquinone biosynthesis</keyword>
<comment type="caution">
    <text evidence="4">The sequence shown here is derived from an EMBL/GenBank/DDBJ whole genome shotgun (WGS) entry which is preliminary data.</text>
</comment>
<keyword evidence="2 3" id="KW-0456">Lyase</keyword>
<accession>A0A4S4C3I9</accession>
<dbReference type="Proteomes" id="UP000310334">
    <property type="component" value="Unassembled WGS sequence"/>
</dbReference>
<comment type="catalytic activity">
    <reaction evidence="3">
        <text>5-enolpyruvoyl-6-hydroxy-2-succinyl-cyclohex-3-ene-1-carboxylate = (1R,6R)-6-hydroxy-2-succinyl-cyclohexa-2,4-diene-1-carboxylate + pyruvate</text>
        <dbReference type="Rhea" id="RHEA:25597"/>
        <dbReference type="ChEBI" id="CHEBI:15361"/>
        <dbReference type="ChEBI" id="CHEBI:58689"/>
        <dbReference type="ChEBI" id="CHEBI:58818"/>
        <dbReference type="EC" id="4.2.99.20"/>
    </reaction>
</comment>
<dbReference type="InterPro" id="IPR022485">
    <property type="entry name" value="SHCHC_synthase_MenH"/>
</dbReference>
<evidence type="ECO:0000256" key="1">
    <source>
        <dbReference type="ARBA" id="ARBA00022428"/>
    </source>
</evidence>
<dbReference type="InterPro" id="IPR029058">
    <property type="entry name" value="AB_hydrolase_fold"/>
</dbReference>
<organism evidence="4 5">
    <name type="scientific">Metabacillus sediminilitoris</name>
    <dbReference type="NCBI Taxonomy" id="2567941"/>
    <lineage>
        <taxon>Bacteria</taxon>
        <taxon>Bacillati</taxon>
        <taxon>Bacillota</taxon>
        <taxon>Bacilli</taxon>
        <taxon>Bacillales</taxon>
        <taxon>Bacillaceae</taxon>
        <taxon>Metabacillus</taxon>
    </lineage>
</organism>
<dbReference type="EMBL" id="SSNT01000003">
    <property type="protein sequence ID" value="THF82071.1"/>
    <property type="molecule type" value="Genomic_DNA"/>
</dbReference>
<dbReference type="PANTHER" id="PTHR42916">
    <property type="entry name" value="2-SUCCINYL-5-ENOLPYRUVYL-6-HYDROXY-3-CYCLOHEXENE-1-CARBOXYLATE SYNTHASE"/>
    <property type="match status" value="1"/>
</dbReference>
<evidence type="ECO:0000256" key="3">
    <source>
        <dbReference type="HAMAP-Rule" id="MF_01660"/>
    </source>
</evidence>
<comment type="function">
    <text evidence="3">Catalyzes a proton abstraction reaction that results in 2,5-elimination of pyruvate from 2-succinyl-5-enolpyruvyl-6-hydroxy-3-cyclohexene-1-carboxylate (SEPHCHC) and the formation of 2-succinyl-6-hydroxy-2,4-cyclohexadiene-1-carboxylate (SHCHC).</text>
</comment>
<comment type="similarity">
    <text evidence="3">Belongs to the AB hydrolase superfamily. MenH family.</text>
</comment>
<dbReference type="UniPathway" id="UPA00079"/>
<protein>
    <recommendedName>
        <fullName evidence="3">Putative 2-succinyl-6-hydroxy-2,4-cyclohexadiene-1-carboxylate synthase</fullName>
        <shortName evidence="3">SHCHC synthase</shortName>
        <ecNumber evidence="3">4.2.99.20</ecNumber>
    </recommendedName>
</protein>
<dbReference type="HAMAP" id="MF_01660">
    <property type="entry name" value="MenH"/>
    <property type="match status" value="1"/>
</dbReference>
<dbReference type="NCBIfam" id="TIGR03695">
    <property type="entry name" value="menH_SHCHC"/>
    <property type="match status" value="1"/>
</dbReference>
<dbReference type="PANTHER" id="PTHR42916:SF1">
    <property type="entry name" value="PROTEIN PHYLLO, CHLOROPLASTIC"/>
    <property type="match status" value="1"/>
</dbReference>
<evidence type="ECO:0000256" key="2">
    <source>
        <dbReference type="ARBA" id="ARBA00023239"/>
    </source>
</evidence>
<evidence type="ECO:0000313" key="4">
    <source>
        <dbReference type="EMBL" id="THF82071.1"/>
    </source>
</evidence>
<dbReference type="UniPathway" id="UPA01057">
    <property type="reaction ID" value="UER00900"/>
</dbReference>
<comment type="pathway">
    <text evidence="3">Quinol/quinone metabolism; 1,4-dihydroxy-2-naphthoate biosynthesis; 1,4-dihydroxy-2-naphthoate from chorismate: step 3/7.</text>
</comment>
<comment type="pathway">
    <text evidence="3">Quinol/quinone metabolism; menaquinone biosynthesis.</text>
</comment>
<dbReference type="PRINTS" id="PR00111">
    <property type="entry name" value="ABHYDROLASE"/>
</dbReference>
<keyword evidence="5" id="KW-1185">Reference proteome</keyword>
<dbReference type="RefSeq" id="WP_136352156.1">
    <property type="nucleotide sequence ID" value="NZ_CP046266.1"/>
</dbReference>
<dbReference type="OrthoDB" id="9808398at2"/>
<reference evidence="4 5" key="1">
    <citation type="submission" date="2019-04" db="EMBL/GenBank/DDBJ databases">
        <title>Bacillus sediminilitoris sp. nov., isolated from a tidal flat sediment on the East China Sea.</title>
        <authorList>
            <person name="Wei Y."/>
            <person name="Mao H."/>
            <person name="Fang J."/>
        </authorList>
    </citation>
    <scope>NUCLEOTIDE SEQUENCE [LARGE SCALE GENOMIC DNA]</scope>
    <source>
        <strain evidence="4 5">DSL-17</strain>
    </source>
</reference>
<gene>
    <name evidence="3 4" type="primary">menH</name>
    <name evidence="4" type="ORF">E6W99_05335</name>
</gene>
<proteinExistence type="inferred from homology"/>
<dbReference type="Gene3D" id="3.40.50.1820">
    <property type="entry name" value="alpha/beta hydrolase"/>
    <property type="match status" value="1"/>
</dbReference>
<name>A0A4S4C3I9_9BACI</name>
<comment type="subunit">
    <text evidence="3">Monomer.</text>
</comment>
<evidence type="ECO:0000313" key="5">
    <source>
        <dbReference type="Proteomes" id="UP000310334"/>
    </source>
</evidence>
<dbReference type="EC" id="4.2.99.20" evidence="3"/>
<dbReference type="Pfam" id="PF00561">
    <property type="entry name" value="Abhydrolase_1"/>
    <property type="match status" value="1"/>
</dbReference>
<dbReference type="InterPro" id="IPR000073">
    <property type="entry name" value="AB_hydrolase_1"/>
</dbReference>
<dbReference type="GO" id="GO:0009234">
    <property type="term" value="P:menaquinone biosynthetic process"/>
    <property type="evidence" value="ECO:0007669"/>
    <property type="project" value="UniProtKB-UniRule"/>
</dbReference>
<dbReference type="GO" id="GO:0070205">
    <property type="term" value="F:2-succinyl-6-hydroxy-2,4-cyclohexadiene-1-carboxylate synthase activity"/>
    <property type="evidence" value="ECO:0007669"/>
    <property type="project" value="UniProtKB-UniRule"/>
</dbReference>
<dbReference type="SUPFAM" id="SSF53474">
    <property type="entry name" value="alpha/beta-Hydrolases"/>
    <property type="match status" value="1"/>
</dbReference>
<sequence>MNIRGIHYHVDVMFDGEPLVFLHGFTGSSLNWKQVINEFAGYKLILIDIIGHGLTECPEKPSRYKMEEVVEDLATILNELQIERANFLGYSMGGRLALSFAAIHSSRVKKLILESSSPGLQNEAEREKRKIADKKLADEIEREGMIHFVDKWGNIPLFASQKRLPIQQRNMIRQQRLQNSPRGLANSLIGMGTGAQPSWWDHLQLIDIPVLILCGELDQKFCDIAKRMHQMLSKSIVKEINGVGHAIHVEEPRIFGKIVNEFIKDMNEEV</sequence>
<dbReference type="AlphaFoldDB" id="A0A4S4C3I9"/>